<dbReference type="Proteomes" id="UP001474421">
    <property type="component" value="Unassembled WGS sequence"/>
</dbReference>
<protein>
    <submittedName>
        <fullName evidence="1">Splicing regulator RBM11</fullName>
    </submittedName>
</protein>
<evidence type="ECO:0000313" key="1">
    <source>
        <dbReference type="EMBL" id="KAK9402196.1"/>
    </source>
</evidence>
<accession>A0AAW1BIV5</accession>
<reference evidence="1 2" key="1">
    <citation type="journal article" date="2024" name="Proc. Natl. Acad. Sci. U.S.A.">
        <title>The genetic regulatory architecture and epigenomic basis for age-related changes in rattlesnake venom.</title>
        <authorList>
            <person name="Hogan M.P."/>
            <person name="Holding M.L."/>
            <person name="Nystrom G.S."/>
            <person name="Colston T.J."/>
            <person name="Bartlett D.A."/>
            <person name="Mason A.J."/>
            <person name="Ellsworth S.A."/>
            <person name="Rautsaw R.M."/>
            <person name="Lawrence K.C."/>
            <person name="Strickland J.L."/>
            <person name="He B."/>
            <person name="Fraser P."/>
            <person name="Margres M.J."/>
            <person name="Gilbert D.M."/>
            <person name="Gibbs H.L."/>
            <person name="Parkinson C.L."/>
            <person name="Rokyta D.R."/>
        </authorList>
    </citation>
    <scope>NUCLEOTIDE SEQUENCE [LARGE SCALE GENOMIC DNA]</scope>
    <source>
        <strain evidence="1">DRR0105</strain>
    </source>
</reference>
<dbReference type="EMBL" id="JAOTOJ010000004">
    <property type="protein sequence ID" value="KAK9402196.1"/>
    <property type="molecule type" value="Genomic_DNA"/>
</dbReference>
<name>A0AAW1BIV5_CROAD</name>
<gene>
    <name evidence="1" type="ORF">NXF25_010552</name>
</gene>
<comment type="caution">
    <text evidence="1">The sequence shown here is derived from an EMBL/GenBank/DDBJ whole genome shotgun (WGS) entry which is preliminary data.</text>
</comment>
<sequence>MNRATPALYGLVRSRRGPSLFAGFPAQNQNSRQPRLIFMSMTTQNRADEPDRTLFVGNLEGRVKEEILYELFLQVQERVRRVLWEVGVSGWRWWAWPAVPLRPESTCSCCGGVKGGNFRACPCDGMLGRKDGFSRYPSPLLI</sequence>
<dbReference type="GO" id="GO:0003676">
    <property type="term" value="F:nucleic acid binding"/>
    <property type="evidence" value="ECO:0007669"/>
    <property type="project" value="InterPro"/>
</dbReference>
<dbReference type="Gene3D" id="3.30.70.330">
    <property type="match status" value="1"/>
</dbReference>
<dbReference type="SUPFAM" id="SSF54928">
    <property type="entry name" value="RNA-binding domain, RBD"/>
    <property type="match status" value="1"/>
</dbReference>
<organism evidence="1 2">
    <name type="scientific">Crotalus adamanteus</name>
    <name type="common">Eastern diamondback rattlesnake</name>
    <dbReference type="NCBI Taxonomy" id="8729"/>
    <lineage>
        <taxon>Eukaryota</taxon>
        <taxon>Metazoa</taxon>
        <taxon>Chordata</taxon>
        <taxon>Craniata</taxon>
        <taxon>Vertebrata</taxon>
        <taxon>Euteleostomi</taxon>
        <taxon>Lepidosauria</taxon>
        <taxon>Squamata</taxon>
        <taxon>Bifurcata</taxon>
        <taxon>Unidentata</taxon>
        <taxon>Episquamata</taxon>
        <taxon>Toxicofera</taxon>
        <taxon>Serpentes</taxon>
        <taxon>Colubroidea</taxon>
        <taxon>Viperidae</taxon>
        <taxon>Crotalinae</taxon>
        <taxon>Crotalus</taxon>
    </lineage>
</organism>
<proteinExistence type="predicted"/>
<evidence type="ECO:0000313" key="2">
    <source>
        <dbReference type="Proteomes" id="UP001474421"/>
    </source>
</evidence>
<dbReference type="AlphaFoldDB" id="A0AAW1BIV5"/>
<dbReference type="InterPro" id="IPR035979">
    <property type="entry name" value="RBD_domain_sf"/>
</dbReference>
<keyword evidence="2" id="KW-1185">Reference proteome</keyword>
<dbReference type="InterPro" id="IPR012677">
    <property type="entry name" value="Nucleotide-bd_a/b_plait_sf"/>
</dbReference>